<organism evidence="1 2">
    <name type="scientific">Candidatus Buchananbacteria bacterium RIFCSPLOWO2_01_FULL_39_33</name>
    <dbReference type="NCBI Taxonomy" id="1797543"/>
    <lineage>
        <taxon>Bacteria</taxon>
        <taxon>Candidatus Buchananiibacteriota</taxon>
    </lineage>
</organism>
<evidence type="ECO:0000313" key="2">
    <source>
        <dbReference type="Proteomes" id="UP000177376"/>
    </source>
</evidence>
<dbReference type="EMBL" id="MHIM01000012">
    <property type="protein sequence ID" value="OGY52722.1"/>
    <property type="molecule type" value="Genomic_DNA"/>
</dbReference>
<protein>
    <recommendedName>
        <fullName evidence="3">Methyltransferase domain-containing protein</fullName>
    </recommendedName>
</protein>
<reference evidence="1 2" key="1">
    <citation type="journal article" date="2016" name="Nat. Commun.">
        <title>Thousands of microbial genomes shed light on interconnected biogeochemical processes in an aquifer system.</title>
        <authorList>
            <person name="Anantharaman K."/>
            <person name="Brown C.T."/>
            <person name="Hug L.A."/>
            <person name="Sharon I."/>
            <person name="Castelle C.J."/>
            <person name="Probst A.J."/>
            <person name="Thomas B.C."/>
            <person name="Singh A."/>
            <person name="Wilkins M.J."/>
            <person name="Karaoz U."/>
            <person name="Brodie E.L."/>
            <person name="Williams K.H."/>
            <person name="Hubbard S.S."/>
            <person name="Banfield J.F."/>
        </authorList>
    </citation>
    <scope>NUCLEOTIDE SEQUENCE [LARGE SCALE GENOMIC DNA]</scope>
</reference>
<dbReference type="Gene3D" id="3.40.50.150">
    <property type="entry name" value="Vaccinia Virus protein VP39"/>
    <property type="match status" value="1"/>
</dbReference>
<dbReference type="PANTHER" id="PTHR43591:SF24">
    <property type="entry name" value="2-METHOXY-6-POLYPRENYL-1,4-BENZOQUINOL METHYLASE, MITOCHONDRIAL"/>
    <property type="match status" value="1"/>
</dbReference>
<evidence type="ECO:0000313" key="1">
    <source>
        <dbReference type="EMBL" id="OGY52722.1"/>
    </source>
</evidence>
<dbReference type="PANTHER" id="PTHR43591">
    <property type="entry name" value="METHYLTRANSFERASE"/>
    <property type="match status" value="1"/>
</dbReference>
<dbReference type="InterPro" id="IPR029063">
    <property type="entry name" value="SAM-dependent_MTases_sf"/>
</dbReference>
<accession>A0A1G1YK44</accession>
<sequence length="365" mass="41941">MKYVIADGVIKLFQLESNRVFSIDIYKYFPRYLIDKPSLECGWFKYWCLQFIQFLICSGIKLFLCPRKGEVGNLSREEVASVYDREANTYDGKHHLTTHGADINWRRKAAAAVVTIGRLRTSQNRSDVFNVLDLCTGTGLTVCEILRQLAIWNIPAEVIGLDYNQKMLQHAQNRKLVDCNIKTIFVRGDAMDLYSDLSSSQTSDLIQFPAGTFDIITQMFGIGGINNPIRVFEGVINILKPEGQFFLIDMHMPIVEQAGEMFLFKWFKFPSLEMMTYWKTTVPLALSRLWGWRDSTLDFYLLPLITCQDAQGVLWGFEVVNFEVESQIWWLGLPIMPVGSIVVKKIEITLEEMNKRQALLLMVIA</sequence>
<dbReference type="SUPFAM" id="SSF53335">
    <property type="entry name" value="S-adenosyl-L-methionine-dependent methyltransferases"/>
    <property type="match status" value="1"/>
</dbReference>
<comment type="caution">
    <text evidence="1">The sequence shown here is derived from an EMBL/GenBank/DDBJ whole genome shotgun (WGS) entry which is preliminary data.</text>
</comment>
<dbReference type="GO" id="GO:0008168">
    <property type="term" value="F:methyltransferase activity"/>
    <property type="evidence" value="ECO:0007669"/>
    <property type="project" value="TreeGrafter"/>
</dbReference>
<dbReference type="CDD" id="cd02440">
    <property type="entry name" value="AdoMet_MTases"/>
    <property type="match status" value="1"/>
</dbReference>
<proteinExistence type="predicted"/>
<dbReference type="Proteomes" id="UP000177376">
    <property type="component" value="Unassembled WGS sequence"/>
</dbReference>
<dbReference type="AlphaFoldDB" id="A0A1G1YK44"/>
<gene>
    <name evidence="1" type="ORF">A3A02_02695</name>
</gene>
<dbReference type="Pfam" id="PF01209">
    <property type="entry name" value="Ubie_methyltran"/>
    <property type="match status" value="1"/>
</dbReference>
<evidence type="ECO:0008006" key="3">
    <source>
        <dbReference type="Google" id="ProtNLM"/>
    </source>
</evidence>
<name>A0A1G1YK44_9BACT</name>